<comment type="similarity">
    <text evidence="7">Belongs to the glycosyltransferase 87 family.</text>
</comment>
<comment type="subcellular location">
    <subcellularLocation>
        <location evidence="1">Cell membrane</location>
        <topology evidence="1">Multi-pass membrane protein</topology>
    </subcellularLocation>
</comment>
<keyword evidence="3" id="KW-0808">Transferase</keyword>
<evidence type="ECO:0000256" key="4">
    <source>
        <dbReference type="ARBA" id="ARBA00022692"/>
    </source>
</evidence>
<comment type="caution">
    <text evidence="9">The sequence shown here is derived from an EMBL/GenBank/DDBJ whole genome shotgun (WGS) entry which is preliminary data.</text>
</comment>
<dbReference type="GO" id="GO:0005886">
    <property type="term" value="C:plasma membrane"/>
    <property type="evidence" value="ECO:0007669"/>
    <property type="project" value="UniProtKB-SubCell"/>
</dbReference>
<accession>A0A495IAC1</accession>
<dbReference type="GO" id="GO:0016758">
    <property type="term" value="F:hexosyltransferase activity"/>
    <property type="evidence" value="ECO:0007669"/>
    <property type="project" value="InterPro"/>
</dbReference>
<evidence type="ECO:0000256" key="7">
    <source>
        <dbReference type="ARBA" id="ARBA00024033"/>
    </source>
</evidence>
<reference evidence="9 10" key="1">
    <citation type="submission" date="2018-10" db="EMBL/GenBank/DDBJ databases">
        <title>Sequencing the genomes of 1000 actinobacteria strains.</title>
        <authorList>
            <person name="Klenk H.-P."/>
        </authorList>
    </citation>
    <scope>NUCLEOTIDE SEQUENCE [LARGE SCALE GENOMIC DNA]</scope>
    <source>
        <strain evidence="9 10">DSM 17894</strain>
    </source>
</reference>
<evidence type="ECO:0000256" key="2">
    <source>
        <dbReference type="ARBA" id="ARBA00022475"/>
    </source>
</evidence>
<evidence type="ECO:0000313" key="10">
    <source>
        <dbReference type="Proteomes" id="UP000280008"/>
    </source>
</evidence>
<name>A0A495IAC1_9MICO</name>
<feature type="transmembrane region" description="Helical" evidence="8">
    <location>
        <begin position="273"/>
        <end position="293"/>
    </location>
</feature>
<dbReference type="InterPro" id="IPR018584">
    <property type="entry name" value="GT87"/>
</dbReference>
<dbReference type="EMBL" id="RBKS01000001">
    <property type="protein sequence ID" value="RKR72954.1"/>
    <property type="molecule type" value="Genomic_DNA"/>
</dbReference>
<gene>
    <name evidence="9" type="ORF">C8E83_0036</name>
</gene>
<feature type="transmembrane region" description="Helical" evidence="8">
    <location>
        <begin position="159"/>
        <end position="182"/>
    </location>
</feature>
<dbReference type="Pfam" id="PF09594">
    <property type="entry name" value="GT87"/>
    <property type="match status" value="1"/>
</dbReference>
<feature type="transmembrane region" description="Helical" evidence="8">
    <location>
        <begin position="381"/>
        <end position="401"/>
    </location>
</feature>
<feature type="transmembrane region" description="Helical" evidence="8">
    <location>
        <begin position="352"/>
        <end position="375"/>
    </location>
</feature>
<evidence type="ECO:0000256" key="3">
    <source>
        <dbReference type="ARBA" id="ARBA00022679"/>
    </source>
</evidence>
<organism evidence="9 10">
    <name type="scientific">Frondihabitans australicus</name>
    <dbReference type="NCBI Taxonomy" id="386892"/>
    <lineage>
        <taxon>Bacteria</taxon>
        <taxon>Bacillati</taxon>
        <taxon>Actinomycetota</taxon>
        <taxon>Actinomycetes</taxon>
        <taxon>Micrococcales</taxon>
        <taxon>Microbacteriaceae</taxon>
        <taxon>Frondihabitans</taxon>
    </lineage>
</organism>
<keyword evidence="5 8" id="KW-1133">Transmembrane helix</keyword>
<keyword evidence="4 8" id="KW-0812">Transmembrane</keyword>
<evidence type="ECO:0000256" key="5">
    <source>
        <dbReference type="ARBA" id="ARBA00022989"/>
    </source>
</evidence>
<keyword evidence="10" id="KW-1185">Reference proteome</keyword>
<feature type="transmembrane region" description="Helical" evidence="8">
    <location>
        <begin position="85"/>
        <end position="108"/>
    </location>
</feature>
<evidence type="ECO:0000313" key="9">
    <source>
        <dbReference type="EMBL" id="RKR72954.1"/>
    </source>
</evidence>
<keyword evidence="6 8" id="KW-0472">Membrane</keyword>
<protein>
    <submittedName>
        <fullName evidence="9">Uncharacterized protein DUF2029</fullName>
    </submittedName>
</protein>
<feature type="transmembrane region" description="Helical" evidence="8">
    <location>
        <begin position="120"/>
        <end position="153"/>
    </location>
</feature>
<dbReference type="AlphaFoldDB" id="A0A495IAC1"/>
<keyword evidence="2" id="KW-1003">Cell membrane</keyword>
<evidence type="ECO:0000256" key="8">
    <source>
        <dbReference type="SAM" id="Phobius"/>
    </source>
</evidence>
<evidence type="ECO:0000256" key="1">
    <source>
        <dbReference type="ARBA" id="ARBA00004651"/>
    </source>
</evidence>
<feature type="transmembrane region" description="Helical" evidence="8">
    <location>
        <begin position="305"/>
        <end position="323"/>
    </location>
</feature>
<feature type="transmembrane region" description="Helical" evidence="8">
    <location>
        <begin position="189"/>
        <end position="210"/>
    </location>
</feature>
<feature type="transmembrane region" description="Helical" evidence="8">
    <location>
        <begin position="12"/>
        <end position="36"/>
    </location>
</feature>
<sequence length="430" mass="46754">MSTYVRERPDRTTVALWGIMILTHVVIFVAVLPAMLAGQYVGDINVYSNWATDALSGHGWPVFAHDWVYPAGALLPVMLPKVFGAWAYEIVWFVMILAANSFALWGLIRWGRKLRDQTAAIFWVATVAILSPVALLRLEGFTAPAVIFGLLFLATRPKLAGALLAAATWIKVWPAAVLVSVVVVSTKRWVVVVMGFAVTAVVTLVVWLGGGIHHLTSFVNAQNGRALQIEATLSTPWLWMAVFHVPGAHHIHDTALVTEEITGPGDQWMIQNATWLLLVVMAAIIVLLVTATLRLSRLTHPMGKEVDLVLVGALSLASAFIVFNKVGSPQYMLWLTPIVAVGLVVRPPDWKVPAILMVAIGVLTTLVFPCFYNSLLDLNPLLALVLGARNLLLIVVLGWSISKLGQAAFVRHAIPLGTRPLGAAIRSTSY</sequence>
<dbReference type="Proteomes" id="UP000280008">
    <property type="component" value="Unassembled WGS sequence"/>
</dbReference>
<proteinExistence type="inferred from homology"/>
<evidence type="ECO:0000256" key="6">
    <source>
        <dbReference type="ARBA" id="ARBA00023136"/>
    </source>
</evidence>